<protein>
    <submittedName>
        <fullName evidence="1">Uncharacterized protein</fullName>
    </submittedName>
</protein>
<dbReference type="Proteomes" id="UP000798662">
    <property type="component" value="Chromosome 1"/>
</dbReference>
<evidence type="ECO:0000313" key="2">
    <source>
        <dbReference type="Proteomes" id="UP000798662"/>
    </source>
</evidence>
<gene>
    <name evidence="1" type="ORF">I4F81_000661</name>
</gene>
<comment type="caution">
    <text evidence="1">The sequence shown here is derived from an EMBL/GenBank/DDBJ whole genome shotgun (WGS) entry which is preliminary data.</text>
</comment>
<sequence>MGSPIGPLLTDLYQLTMAYTHWQAGRHTQQAAFDLFFRSPPFHGEYCVFAGLEDVLTFLDKYAFTADDVDYLRSQVMVDAESGFFSWLLALRPAELTVRALPEGTVAFPHVPMMTISGPLGFVQLLESTLLNLVNYASLVATNAARHRLAAGRSANLLEFGLRRAQGPDGAMTASRYAYVGGFDGTSNVAAGRAFGIPTVGTHAHSYVQCFSSLSDVQVDTIAAPAAADGTAETVPFLASVLAIRARLGYHTKDGELAAFICYAQSFPRSFLALVDTYDTLASGVPNFICVAAALLSVGHTPRGIRLDSGDLALLSKRSRVMLADADAALGLNGALADVPIVASNDISETTLHSLQSQGHALTGYGIGTNLVTCATQPALGGVFKLVSLGGVPKVKLSEDVAKLSIPGEKTAYRLYGAEGTPLVDLMMLATEAAPMVGVPVLCRHPFVEGSRCLVRPARVECLYVTVWSGHCRSDDPPRGVRSYLEEVRRRVAEQVWALPAEHTRSLNPTPYKVSVSEALFSLTHKRTFRGLLPRGGATTAADFGISTKQCGLRSAWNGRLGLRPGAMGVGAGATFGRTAYARWYDMTLLWCGAPLLLTGWSARWWCGPSVAGADMIIQNLSGGCLLFRVPLLATASVWLAEAPLRMLS</sequence>
<evidence type="ECO:0000313" key="1">
    <source>
        <dbReference type="EMBL" id="KAK1858047.1"/>
    </source>
</evidence>
<proteinExistence type="predicted"/>
<name>A0ACC3BJF9_PYRYE</name>
<reference evidence="1" key="1">
    <citation type="submission" date="2019-11" db="EMBL/GenBank/DDBJ databases">
        <title>Nori genome reveals adaptations in red seaweeds to the harsh intertidal environment.</title>
        <authorList>
            <person name="Wang D."/>
            <person name="Mao Y."/>
        </authorList>
    </citation>
    <scope>NUCLEOTIDE SEQUENCE</scope>
    <source>
        <tissue evidence="1">Gametophyte</tissue>
    </source>
</reference>
<organism evidence="1 2">
    <name type="scientific">Pyropia yezoensis</name>
    <name type="common">Susabi-nori</name>
    <name type="synonym">Porphyra yezoensis</name>
    <dbReference type="NCBI Taxonomy" id="2788"/>
    <lineage>
        <taxon>Eukaryota</taxon>
        <taxon>Rhodophyta</taxon>
        <taxon>Bangiophyceae</taxon>
        <taxon>Bangiales</taxon>
        <taxon>Bangiaceae</taxon>
        <taxon>Pyropia</taxon>
    </lineage>
</organism>
<accession>A0ACC3BJF9</accession>
<dbReference type="EMBL" id="CM020618">
    <property type="protein sequence ID" value="KAK1858047.1"/>
    <property type="molecule type" value="Genomic_DNA"/>
</dbReference>
<keyword evidence="2" id="KW-1185">Reference proteome</keyword>